<feature type="non-terminal residue" evidence="2">
    <location>
        <position position="1"/>
    </location>
</feature>
<reference evidence="2" key="1">
    <citation type="submission" date="2013-12" db="EMBL/GenBank/DDBJ databases">
        <title>A Varibaculum cambriense genome reconstructed from a premature infant gut community with otherwise low bacterial novelty that shifts toward anaerobic metabolism during the third week of life.</title>
        <authorList>
            <person name="Brown C.T."/>
            <person name="Sharon I."/>
            <person name="Thomas B.C."/>
            <person name="Castelle C.J."/>
            <person name="Morowitz M.J."/>
            <person name="Banfield J.F."/>
        </authorList>
    </citation>
    <scope>NUCLEOTIDE SEQUENCE</scope>
</reference>
<proteinExistence type="predicted"/>
<evidence type="ECO:0000259" key="1">
    <source>
        <dbReference type="Pfam" id="PF01207"/>
    </source>
</evidence>
<feature type="domain" description="DUS-like FMN-binding" evidence="1">
    <location>
        <begin position="13"/>
        <end position="67"/>
    </location>
</feature>
<sequence>RIGPITVGVPVELAPMAGVTNASFRRLCREQGESALPAHARPAAAGPLPTDDGGLLAPAGLYVTEMVP</sequence>
<name>W1YLY8_9ZZZZ</name>
<comment type="caution">
    <text evidence="2">The sequence shown here is derived from an EMBL/GenBank/DDBJ whole genome shotgun (WGS) entry which is preliminary data.</text>
</comment>
<dbReference type="AlphaFoldDB" id="W1YLY8"/>
<dbReference type="InterPro" id="IPR035587">
    <property type="entry name" value="DUS-like_FMN-bd"/>
</dbReference>
<feature type="non-terminal residue" evidence="2">
    <location>
        <position position="68"/>
    </location>
</feature>
<dbReference type="Pfam" id="PF01207">
    <property type="entry name" value="Dus"/>
    <property type="match status" value="1"/>
</dbReference>
<accession>W1YLY8</accession>
<evidence type="ECO:0000313" key="2">
    <source>
        <dbReference type="EMBL" id="ETJ43492.1"/>
    </source>
</evidence>
<organism evidence="2">
    <name type="scientific">human gut metagenome</name>
    <dbReference type="NCBI Taxonomy" id="408170"/>
    <lineage>
        <taxon>unclassified sequences</taxon>
        <taxon>metagenomes</taxon>
        <taxon>organismal metagenomes</taxon>
    </lineage>
</organism>
<dbReference type="EMBL" id="AZMM01002505">
    <property type="protein sequence ID" value="ETJ43492.1"/>
    <property type="molecule type" value="Genomic_DNA"/>
</dbReference>
<protein>
    <submittedName>
        <fullName evidence="2">Dihydrouridine synthase</fullName>
    </submittedName>
</protein>
<gene>
    <name evidence="2" type="ORF">Q604_UNBC02505G0001</name>
</gene>